<dbReference type="EMBL" id="UINC01021779">
    <property type="protein sequence ID" value="SVA90068.1"/>
    <property type="molecule type" value="Genomic_DNA"/>
</dbReference>
<organism evidence="1">
    <name type="scientific">marine metagenome</name>
    <dbReference type="NCBI Taxonomy" id="408172"/>
    <lineage>
        <taxon>unclassified sequences</taxon>
        <taxon>metagenomes</taxon>
        <taxon>ecological metagenomes</taxon>
    </lineage>
</organism>
<accession>A0A381ZL50</accession>
<proteinExistence type="predicted"/>
<dbReference type="AlphaFoldDB" id="A0A381ZL50"/>
<sequence>MLFENGGDRYRRDMRYVGLHAEDDSYLLNHLSIPIVADYGYMAAA</sequence>
<evidence type="ECO:0000313" key="1">
    <source>
        <dbReference type="EMBL" id="SVA90068.1"/>
    </source>
</evidence>
<protein>
    <submittedName>
        <fullName evidence="1">Uncharacterized protein</fullName>
    </submittedName>
</protein>
<reference evidence="1" key="1">
    <citation type="submission" date="2018-05" db="EMBL/GenBank/DDBJ databases">
        <authorList>
            <person name="Lanie J.A."/>
            <person name="Ng W.-L."/>
            <person name="Kazmierczak K.M."/>
            <person name="Andrzejewski T.M."/>
            <person name="Davidsen T.M."/>
            <person name="Wayne K.J."/>
            <person name="Tettelin H."/>
            <person name="Glass J.I."/>
            <person name="Rusch D."/>
            <person name="Podicherti R."/>
            <person name="Tsui H.-C.T."/>
            <person name="Winkler M.E."/>
        </authorList>
    </citation>
    <scope>NUCLEOTIDE SEQUENCE</scope>
</reference>
<gene>
    <name evidence="1" type="ORF">METZ01_LOCUS142922</name>
</gene>
<name>A0A381ZL50_9ZZZZ</name>